<feature type="transmembrane region" description="Helical" evidence="1">
    <location>
        <begin position="85"/>
        <end position="103"/>
    </location>
</feature>
<organism evidence="2 3">
    <name type="scientific">Ochrobactrum quorumnocens</name>
    <dbReference type="NCBI Taxonomy" id="271865"/>
    <lineage>
        <taxon>Bacteria</taxon>
        <taxon>Pseudomonadati</taxon>
        <taxon>Pseudomonadota</taxon>
        <taxon>Alphaproteobacteria</taxon>
        <taxon>Hyphomicrobiales</taxon>
        <taxon>Brucellaceae</taxon>
        <taxon>Brucella/Ochrobactrum group</taxon>
        <taxon>Ochrobactrum</taxon>
    </lineage>
</organism>
<evidence type="ECO:0000313" key="2">
    <source>
        <dbReference type="EMBL" id="ASV84200.1"/>
    </source>
</evidence>
<accession>A0A248UCD7</accession>
<dbReference type="KEGG" id="och:CES85_4992"/>
<dbReference type="PANTHER" id="PTHR34989:SF1">
    <property type="entry name" value="PROTEIN HDED"/>
    <property type="match status" value="1"/>
</dbReference>
<dbReference type="InterPro" id="IPR052712">
    <property type="entry name" value="Acid_resist_chaperone_HdeD"/>
</dbReference>
<sequence>MSQSTASCEFTCQQFCHASHARHCIEYGGVLTSILSLQSLCELRIKSGSLHATNIKPGGSSLNFMIRLLFLLLGARALKPLWRVLMLAGIVWTLLGFLLLFDLSDGRLSVVLDTLALFLIIEGSVEIAAAVSLGLRRHWIDVIRGGSFLFAAFLVFNVPWDNNIGAAIVFGTAFLIDGLFRIASAHILRSVRWRMGVAAGLIEVCLALMILFAWPVPHLLTVPFCFALLLLTSGYGLIRLALPLRELPQGASITSLPLYAARNWQGGQVHPVASYGAIAESGSNLNVYVWTALGSIKDPERRLLIDRYVAAVDKKGVISTGHAALEMPPDLYVSHYPANDIDHSPDDFRALLSAGHENDVSGRFNKSLADEAAAWCMPDQKVVFRRFNAHALRAFWEVYSKNNTYNLTARNCSTTVIQALDAAIEGASDTGKPLRDLFRIISDPHFWLMRIVRGRAEAMTWTPGLVLDYFIRLLNIATDVGEIGFFAPSNPVGSLLAPTNAL</sequence>
<reference evidence="2 3" key="1">
    <citation type="submission" date="2017-07" db="EMBL/GenBank/DDBJ databases">
        <title>Phylogenetic study on the rhizospheric bacterium Ochrobactrum sp. A44.</title>
        <authorList>
            <person name="Krzyzanowska D.M."/>
            <person name="Ossowicki A."/>
            <person name="Rajewska M."/>
            <person name="Maciag T."/>
            <person name="Kaczynski Z."/>
            <person name="Czerwicka M."/>
            <person name="Jafra S."/>
        </authorList>
    </citation>
    <scope>NUCLEOTIDE SEQUENCE [LARGE SCALE GENOMIC DNA]</scope>
    <source>
        <strain evidence="2 3">A44</strain>
    </source>
</reference>
<dbReference type="EMBL" id="CP022603">
    <property type="protein sequence ID" value="ASV84200.1"/>
    <property type="molecule type" value="Genomic_DNA"/>
</dbReference>
<keyword evidence="1" id="KW-1133">Transmembrane helix</keyword>
<dbReference type="AlphaFoldDB" id="A0A248UCD7"/>
<dbReference type="PANTHER" id="PTHR34989">
    <property type="entry name" value="PROTEIN HDED"/>
    <property type="match status" value="1"/>
</dbReference>
<feature type="transmembrane region" description="Helical" evidence="1">
    <location>
        <begin position="142"/>
        <end position="158"/>
    </location>
</feature>
<feature type="transmembrane region" description="Helical" evidence="1">
    <location>
        <begin position="220"/>
        <end position="242"/>
    </location>
</feature>
<evidence type="ECO:0000313" key="3">
    <source>
        <dbReference type="Proteomes" id="UP000215256"/>
    </source>
</evidence>
<gene>
    <name evidence="2" type="ORF">CES85_4992</name>
</gene>
<feature type="transmembrane region" description="Helical" evidence="1">
    <location>
        <begin position="115"/>
        <end position="135"/>
    </location>
</feature>
<proteinExistence type="predicted"/>
<keyword evidence="1" id="KW-0472">Membrane</keyword>
<keyword evidence="1" id="KW-0812">Transmembrane</keyword>
<evidence type="ECO:0000256" key="1">
    <source>
        <dbReference type="SAM" id="Phobius"/>
    </source>
</evidence>
<dbReference type="GO" id="GO:0005886">
    <property type="term" value="C:plasma membrane"/>
    <property type="evidence" value="ECO:0007669"/>
    <property type="project" value="TreeGrafter"/>
</dbReference>
<feature type="transmembrane region" description="Helical" evidence="1">
    <location>
        <begin position="164"/>
        <end position="183"/>
    </location>
</feature>
<name>A0A248UCD7_9HYPH</name>
<protein>
    <submittedName>
        <fullName evidence="2">Putative membrane protein</fullName>
    </submittedName>
</protein>
<feature type="transmembrane region" description="Helical" evidence="1">
    <location>
        <begin position="195"/>
        <end position="214"/>
    </location>
</feature>
<dbReference type="Proteomes" id="UP000215256">
    <property type="component" value="Chromosome 2"/>
</dbReference>